<organism evidence="2 3">
    <name type="scientific">Cystobacter fuscus (strain ATCC 25194 / DSM 2262 / NBRC 100088 / M29)</name>
    <dbReference type="NCBI Taxonomy" id="1242864"/>
    <lineage>
        <taxon>Bacteria</taxon>
        <taxon>Pseudomonadati</taxon>
        <taxon>Myxococcota</taxon>
        <taxon>Myxococcia</taxon>
        <taxon>Myxococcales</taxon>
        <taxon>Cystobacterineae</taxon>
        <taxon>Archangiaceae</taxon>
        <taxon>Cystobacter</taxon>
    </lineage>
</organism>
<name>S9QSK2_CYSF2</name>
<evidence type="ECO:0000256" key="1">
    <source>
        <dbReference type="SAM" id="MobiDB-lite"/>
    </source>
</evidence>
<proteinExistence type="predicted"/>
<dbReference type="Proteomes" id="UP000011682">
    <property type="component" value="Unassembled WGS sequence"/>
</dbReference>
<reference evidence="2" key="1">
    <citation type="submission" date="2013-05" db="EMBL/GenBank/DDBJ databases">
        <title>Genome assembly of Cystobacter fuscus DSM 2262.</title>
        <authorList>
            <person name="Sharma G."/>
            <person name="Khatri I."/>
            <person name="Kaur C."/>
            <person name="Mayilraj S."/>
            <person name="Subramanian S."/>
        </authorList>
    </citation>
    <scope>NUCLEOTIDE SEQUENCE [LARGE SCALE GENOMIC DNA]</scope>
    <source>
        <strain evidence="2">DSM 2262</strain>
    </source>
</reference>
<keyword evidence="3" id="KW-1185">Reference proteome</keyword>
<accession>S9QSK2</accession>
<evidence type="ECO:0000313" key="2">
    <source>
        <dbReference type="EMBL" id="EPX64279.1"/>
    </source>
</evidence>
<feature type="region of interest" description="Disordered" evidence="1">
    <location>
        <begin position="172"/>
        <end position="193"/>
    </location>
</feature>
<dbReference type="EMBL" id="ANAH02000004">
    <property type="protein sequence ID" value="EPX64279.1"/>
    <property type="molecule type" value="Genomic_DNA"/>
</dbReference>
<comment type="caution">
    <text evidence="2">The sequence shown here is derived from an EMBL/GenBank/DDBJ whole genome shotgun (WGS) entry which is preliminary data.</text>
</comment>
<evidence type="ECO:0000313" key="3">
    <source>
        <dbReference type="Proteomes" id="UP000011682"/>
    </source>
</evidence>
<dbReference type="AlphaFoldDB" id="S9QSK2"/>
<protein>
    <submittedName>
        <fullName evidence="2">Uncharacterized protein</fullName>
    </submittedName>
</protein>
<gene>
    <name evidence="2" type="ORF">D187_005413</name>
</gene>
<sequence>MPHCHMRLRRGGTGRWAPPFDVAPPPAQSLLRDEVEHLRSGLSKPPCSLLGVCRASVTSSSHAPCRASRDGASADLRESLGGPFERVLVRGVVLERRPARVNRRLAPCTLQGHAVLRSSEQIERGIPCLGVGFSARRQAVVSGSAILVRGLRIGARVEKQLDHWKVQPTCRVPKRGVSGQPAPVVDCPSGPRAQEERGHAHIAHLHTHPQRRVPFAAAHVGLGPRLHERFDCRHLIFADRHQQGGQVPLCVPGVDVRAVLNERQDHVELASVGEFVDSHLQRKQSWPLRLRLVRIGSPGQQRLDLGRIVLRDRCEKFFRHGSLLRHRMTWGAILLFESLGLRDRLFELEHDCLVARIGLSSKALFLNLPPLIHNILQSLDTRPDRGARRLVQLFRVERLRMLPDAQIPP</sequence>